<dbReference type="GO" id="GO:0006457">
    <property type="term" value="P:protein folding"/>
    <property type="evidence" value="ECO:0007669"/>
    <property type="project" value="InterPro"/>
</dbReference>
<dbReference type="InterPro" id="IPR051736">
    <property type="entry name" value="DnaJ-B11-like"/>
</dbReference>
<dbReference type="SUPFAM" id="SSF46565">
    <property type="entry name" value="Chaperone J-domain"/>
    <property type="match status" value="1"/>
</dbReference>
<evidence type="ECO:0000313" key="4">
    <source>
        <dbReference type="EMBL" id="RTG88650.1"/>
    </source>
</evidence>
<dbReference type="PANTHER" id="PTHR44298">
    <property type="entry name" value="DNAJ HOMOLOG SUBFAMILY B MEMBER 11"/>
    <property type="match status" value="1"/>
</dbReference>
<dbReference type="PRINTS" id="PR00625">
    <property type="entry name" value="JDOMAIN"/>
</dbReference>
<proteinExistence type="predicted"/>
<reference evidence="4 5" key="1">
    <citation type="journal article" date="2019" name="PLoS Pathog.">
        <title>Genome sequence of the bovine parasite Schistosoma bovis Tanzania.</title>
        <authorList>
            <person name="Oey H."/>
            <person name="Zakrzewski M."/>
            <person name="Gobert G."/>
            <person name="Gravermann K."/>
            <person name="Stoye J."/>
            <person name="Jones M."/>
            <person name="Mcmanus D."/>
            <person name="Krause L."/>
        </authorList>
    </citation>
    <scope>NUCLEOTIDE SEQUENCE [LARGE SCALE GENOMIC DNA]</scope>
    <source>
        <strain evidence="4 5">TAN1997</strain>
    </source>
</reference>
<evidence type="ECO:0000259" key="3">
    <source>
        <dbReference type="PROSITE" id="PS50076"/>
    </source>
</evidence>
<dbReference type="CDD" id="cd06257">
    <property type="entry name" value="DnaJ"/>
    <property type="match status" value="1"/>
</dbReference>
<dbReference type="EMBL" id="QMKO01001562">
    <property type="protein sequence ID" value="RTG88650.1"/>
    <property type="molecule type" value="Genomic_DNA"/>
</dbReference>
<dbReference type="Pfam" id="PF00226">
    <property type="entry name" value="DnaJ"/>
    <property type="match status" value="1"/>
</dbReference>
<sequence>MLSGDFYAILNVPRDANKSEIKKAYRSLASKLHPDKNREDPKADQKLQDVNEAYEVLSKDDKRKLYDQYGEEGLKSHGEHDFNPFGFARSPEEAPRGGDIVMDLWVTLEELYVGNSVEVTRRKLVKMPARGTRKCNCRMELHTTVLGPGRFQMHQEQVVISSDHVTSPGTIIHKPNEGMPNFENNKRRGSLYITIDVQFPENFKIPEDKRKMIAELFHSSSTSTTNTLSSSQPDQPTPAQIYNGIDGGSKKINVKN</sequence>
<dbReference type="Proteomes" id="UP000290809">
    <property type="component" value="Unassembled WGS sequence"/>
</dbReference>
<dbReference type="SUPFAM" id="SSF49493">
    <property type="entry name" value="HSP40/DnaJ peptide-binding domain"/>
    <property type="match status" value="1"/>
</dbReference>
<feature type="domain" description="J" evidence="3">
    <location>
        <begin position="5"/>
        <end position="70"/>
    </location>
</feature>
<dbReference type="InterPro" id="IPR008971">
    <property type="entry name" value="HSP40/DnaJ_pept-bd"/>
</dbReference>
<dbReference type="InterPro" id="IPR002939">
    <property type="entry name" value="DnaJ_C"/>
</dbReference>
<feature type="compositionally biased region" description="Low complexity" evidence="2">
    <location>
        <begin position="221"/>
        <end position="231"/>
    </location>
</feature>
<protein>
    <submittedName>
        <fullName evidence="4">DnaJ subfamily B member 11</fullName>
    </submittedName>
</protein>
<dbReference type="Pfam" id="PF01556">
    <property type="entry name" value="DnaJ_C"/>
    <property type="match status" value="1"/>
</dbReference>
<dbReference type="PANTHER" id="PTHR44298:SF1">
    <property type="entry name" value="DNAJ HOMOLOG SUBFAMILY B MEMBER 11"/>
    <property type="match status" value="1"/>
</dbReference>
<feature type="region of interest" description="Disordered" evidence="2">
    <location>
        <begin position="221"/>
        <end position="256"/>
    </location>
</feature>
<dbReference type="Gene3D" id="2.60.260.20">
    <property type="entry name" value="Urease metallochaperone UreE, N-terminal domain"/>
    <property type="match status" value="1"/>
</dbReference>
<dbReference type="STRING" id="6184.A0A430QLS5"/>
<gene>
    <name evidence="4" type="ORF">DC041_0012964</name>
</gene>
<comment type="caution">
    <text evidence="4">The sequence shown here is derived from an EMBL/GenBank/DDBJ whole genome shotgun (WGS) entry which is preliminary data.</text>
</comment>
<keyword evidence="1" id="KW-0732">Signal</keyword>
<dbReference type="AlphaFoldDB" id="A0A430QLS5"/>
<accession>A0A430QLS5</accession>
<name>A0A430QLS5_SCHBO</name>
<organism evidence="4 5">
    <name type="scientific">Schistosoma bovis</name>
    <name type="common">Blood fluke</name>
    <dbReference type="NCBI Taxonomy" id="6184"/>
    <lineage>
        <taxon>Eukaryota</taxon>
        <taxon>Metazoa</taxon>
        <taxon>Spiralia</taxon>
        <taxon>Lophotrochozoa</taxon>
        <taxon>Platyhelminthes</taxon>
        <taxon>Trematoda</taxon>
        <taxon>Digenea</taxon>
        <taxon>Strigeidida</taxon>
        <taxon>Schistosomatoidea</taxon>
        <taxon>Schistosomatidae</taxon>
        <taxon>Schistosoma</taxon>
    </lineage>
</organism>
<evidence type="ECO:0000313" key="5">
    <source>
        <dbReference type="Proteomes" id="UP000290809"/>
    </source>
</evidence>
<keyword evidence="5" id="KW-1185">Reference proteome</keyword>
<evidence type="ECO:0000256" key="1">
    <source>
        <dbReference type="ARBA" id="ARBA00022729"/>
    </source>
</evidence>
<dbReference type="GO" id="GO:0051082">
    <property type="term" value="F:unfolded protein binding"/>
    <property type="evidence" value="ECO:0007669"/>
    <property type="project" value="InterPro"/>
</dbReference>
<evidence type="ECO:0000256" key="2">
    <source>
        <dbReference type="SAM" id="MobiDB-lite"/>
    </source>
</evidence>
<dbReference type="InterPro" id="IPR001623">
    <property type="entry name" value="DnaJ_domain"/>
</dbReference>
<dbReference type="SMART" id="SM00271">
    <property type="entry name" value="DnaJ"/>
    <property type="match status" value="1"/>
</dbReference>
<dbReference type="InterPro" id="IPR036869">
    <property type="entry name" value="J_dom_sf"/>
</dbReference>
<dbReference type="Gene3D" id="1.10.287.110">
    <property type="entry name" value="DnaJ domain"/>
    <property type="match status" value="1"/>
</dbReference>
<dbReference type="PROSITE" id="PS50076">
    <property type="entry name" value="DNAJ_2"/>
    <property type="match status" value="1"/>
</dbReference>